<evidence type="ECO:0000259" key="20">
    <source>
        <dbReference type="Pfam" id="PF00501"/>
    </source>
</evidence>
<evidence type="ECO:0000256" key="8">
    <source>
        <dbReference type="ARBA" id="ARBA00022677"/>
    </source>
</evidence>
<evidence type="ECO:0000256" key="16">
    <source>
        <dbReference type="ARBA" id="ARBA00051585"/>
    </source>
</evidence>
<evidence type="ECO:0000256" key="10">
    <source>
        <dbReference type="ARBA" id="ARBA00022741"/>
    </source>
</evidence>
<dbReference type="Gene3D" id="3.30.300.30">
    <property type="match status" value="1"/>
</dbReference>
<keyword evidence="14" id="KW-0472">Membrane</keyword>
<reference evidence="22" key="1">
    <citation type="submission" date="2022-07" db="EMBL/GenBank/DDBJ databases">
        <title>Draft genome sequence of Zalerion maritima ATCC 34329, a (micro)plastics degrading marine fungus.</title>
        <authorList>
            <person name="Paco A."/>
            <person name="Goncalves M.F.M."/>
            <person name="Rocha-Santos T.A.P."/>
            <person name="Alves A."/>
        </authorList>
    </citation>
    <scope>NUCLEOTIDE SEQUENCE</scope>
    <source>
        <strain evidence="22">ATCC 34329</strain>
    </source>
</reference>
<dbReference type="InterPro" id="IPR042099">
    <property type="entry name" value="ANL_N_sf"/>
</dbReference>
<dbReference type="GO" id="GO:0005778">
    <property type="term" value="C:peroxisomal membrane"/>
    <property type="evidence" value="ECO:0007669"/>
    <property type="project" value="UniProtKB-SubCell"/>
</dbReference>
<gene>
    <name evidence="22" type="ORF">MKZ38_005555</name>
</gene>
<dbReference type="Pfam" id="PF13193">
    <property type="entry name" value="AMP-binding_C"/>
    <property type="match status" value="1"/>
</dbReference>
<dbReference type="InterPro" id="IPR025110">
    <property type="entry name" value="AMP-bd_C"/>
</dbReference>
<proteinExistence type="inferred from homology"/>
<comment type="catalytic activity">
    <reaction evidence="16">
        <text>a very long-chain fatty acid + ATP + CoA = a very long-chain fatty acyl-CoA + AMP + diphosphate</text>
        <dbReference type="Rhea" id="RHEA:54536"/>
        <dbReference type="ChEBI" id="CHEBI:30616"/>
        <dbReference type="ChEBI" id="CHEBI:33019"/>
        <dbReference type="ChEBI" id="CHEBI:57287"/>
        <dbReference type="ChEBI" id="CHEBI:58950"/>
        <dbReference type="ChEBI" id="CHEBI:138261"/>
        <dbReference type="ChEBI" id="CHEBI:456215"/>
    </reaction>
</comment>
<keyword evidence="15" id="KW-0576">Peroxisome</keyword>
<dbReference type="InterPro" id="IPR000873">
    <property type="entry name" value="AMP-dep_synth/lig_dom"/>
</dbReference>
<comment type="subcellular location">
    <subcellularLocation>
        <location evidence="3">Cell membrane</location>
        <topology evidence="3">Multi-pass membrane protein</topology>
    </subcellularLocation>
    <subcellularLocation>
        <location evidence="1">Lipid droplet</location>
    </subcellularLocation>
    <subcellularLocation>
        <location evidence="2">Peroxisome membrane</location>
        <topology evidence="2">Multi-pass membrane protein</topology>
    </subcellularLocation>
</comment>
<dbReference type="InterPro" id="IPR020845">
    <property type="entry name" value="AMP-binding_CS"/>
</dbReference>
<dbReference type="PANTHER" id="PTHR43107">
    <property type="entry name" value="LONG-CHAIN FATTY ACID TRANSPORT PROTEIN"/>
    <property type="match status" value="1"/>
</dbReference>
<dbReference type="GO" id="GO:0005324">
    <property type="term" value="F:long-chain fatty acid transmembrane transporter activity"/>
    <property type="evidence" value="ECO:0007669"/>
    <property type="project" value="TreeGrafter"/>
</dbReference>
<protein>
    <recommendedName>
        <fullName evidence="18">Very long-chain fatty acid transport protein</fullName>
    </recommendedName>
    <alternativeName>
        <fullName evidence="19">Very-long-chain acyl-CoA synthetase</fullName>
    </alternativeName>
</protein>
<evidence type="ECO:0000256" key="13">
    <source>
        <dbReference type="ARBA" id="ARBA00023055"/>
    </source>
</evidence>
<dbReference type="GO" id="GO:0004467">
    <property type="term" value="F:long-chain fatty acid-CoA ligase activity"/>
    <property type="evidence" value="ECO:0007669"/>
    <property type="project" value="TreeGrafter"/>
</dbReference>
<evidence type="ECO:0000256" key="14">
    <source>
        <dbReference type="ARBA" id="ARBA00023136"/>
    </source>
</evidence>
<evidence type="ECO:0000256" key="11">
    <source>
        <dbReference type="ARBA" id="ARBA00022840"/>
    </source>
</evidence>
<feature type="domain" description="AMP-dependent synthetase/ligase" evidence="20">
    <location>
        <begin position="75"/>
        <end position="441"/>
    </location>
</feature>
<evidence type="ECO:0000259" key="21">
    <source>
        <dbReference type="Pfam" id="PF13193"/>
    </source>
</evidence>
<comment type="similarity">
    <text evidence="4">Belongs to the ATP-dependent AMP-binding enzyme family.</text>
</comment>
<dbReference type="GO" id="GO:0044539">
    <property type="term" value="P:long-chain fatty acid import into cell"/>
    <property type="evidence" value="ECO:0007669"/>
    <property type="project" value="TreeGrafter"/>
</dbReference>
<dbReference type="Gene3D" id="3.40.50.12780">
    <property type="entry name" value="N-terminal domain of ligase-like"/>
    <property type="match status" value="1"/>
</dbReference>
<keyword evidence="10" id="KW-0547">Nucleotide-binding</keyword>
<keyword evidence="12" id="KW-1133">Transmembrane helix</keyword>
<keyword evidence="8" id="KW-0551">Lipid droplet</keyword>
<evidence type="ECO:0000313" key="23">
    <source>
        <dbReference type="Proteomes" id="UP001201980"/>
    </source>
</evidence>
<keyword evidence="6" id="KW-1003">Cell membrane</keyword>
<keyword evidence="9" id="KW-0812">Transmembrane</keyword>
<dbReference type="AlphaFoldDB" id="A0AAD5RKC2"/>
<evidence type="ECO:0000256" key="3">
    <source>
        <dbReference type="ARBA" id="ARBA00004651"/>
    </source>
</evidence>
<dbReference type="FunFam" id="3.30.300.30:FF:000002">
    <property type="entry name" value="Long-chain fatty acid transport protein 1"/>
    <property type="match status" value="1"/>
</dbReference>
<dbReference type="GO" id="GO:0009898">
    <property type="term" value="C:cytoplasmic side of plasma membrane"/>
    <property type="evidence" value="ECO:0007669"/>
    <property type="project" value="TreeGrafter"/>
</dbReference>
<evidence type="ECO:0000256" key="15">
    <source>
        <dbReference type="ARBA" id="ARBA00023140"/>
    </source>
</evidence>
<evidence type="ECO:0000256" key="19">
    <source>
        <dbReference type="ARBA" id="ARBA00078285"/>
    </source>
</evidence>
<organism evidence="22 23">
    <name type="scientific">Zalerion maritima</name>
    <dbReference type="NCBI Taxonomy" id="339359"/>
    <lineage>
        <taxon>Eukaryota</taxon>
        <taxon>Fungi</taxon>
        <taxon>Dikarya</taxon>
        <taxon>Ascomycota</taxon>
        <taxon>Pezizomycotina</taxon>
        <taxon>Sordariomycetes</taxon>
        <taxon>Lulworthiomycetidae</taxon>
        <taxon>Lulworthiales</taxon>
        <taxon>Lulworthiaceae</taxon>
        <taxon>Zalerion</taxon>
    </lineage>
</organism>
<dbReference type="PROSITE" id="PS00455">
    <property type="entry name" value="AMP_BINDING"/>
    <property type="match status" value="1"/>
</dbReference>
<keyword evidence="11" id="KW-0067">ATP-binding</keyword>
<evidence type="ECO:0000256" key="18">
    <source>
        <dbReference type="ARBA" id="ARBA00068795"/>
    </source>
</evidence>
<evidence type="ECO:0000256" key="1">
    <source>
        <dbReference type="ARBA" id="ARBA00004502"/>
    </source>
</evidence>
<evidence type="ECO:0000256" key="5">
    <source>
        <dbReference type="ARBA" id="ARBA00022448"/>
    </source>
</evidence>
<evidence type="ECO:0000256" key="2">
    <source>
        <dbReference type="ARBA" id="ARBA00004585"/>
    </source>
</evidence>
<evidence type="ECO:0000256" key="9">
    <source>
        <dbReference type="ARBA" id="ARBA00022692"/>
    </source>
</evidence>
<dbReference type="Pfam" id="PF00501">
    <property type="entry name" value="AMP-binding"/>
    <property type="match status" value="1"/>
</dbReference>
<dbReference type="GO" id="GO:0005524">
    <property type="term" value="F:ATP binding"/>
    <property type="evidence" value="ECO:0007669"/>
    <property type="project" value="UniProtKB-KW"/>
</dbReference>
<dbReference type="SUPFAM" id="SSF56801">
    <property type="entry name" value="Acetyl-CoA synthetase-like"/>
    <property type="match status" value="1"/>
</dbReference>
<evidence type="ECO:0000256" key="17">
    <source>
        <dbReference type="ARBA" id="ARBA00060276"/>
    </source>
</evidence>
<keyword evidence="5" id="KW-0813">Transport</keyword>
<comment type="function">
    <text evidence="17">Acyl-CoA synthetase required for both the import of long chain fatty acids (LCFAs) (C14-C18) and the activation very long chain fatty acids (VLCFAs) (C20-C26) by esterification of the fatty acids into metabolically active CoA-thioesters for subsequent degradation or incorporation into phospholipids. The transport and fatty acyl-CoA synthetase activities are genetically separable and are thus independent activities. Esterifies VLCFAs in the peroxisome matrix. The VLCFAs are actively transported into peroxisomes by a PXA1-PXA2 heterodimeric transporter in the peroxisomal membrane.</text>
</comment>
<dbReference type="InterPro" id="IPR045851">
    <property type="entry name" value="AMP-bd_C_sf"/>
</dbReference>
<dbReference type="Proteomes" id="UP001201980">
    <property type="component" value="Unassembled WGS sequence"/>
</dbReference>
<accession>A0AAD5RKC2</accession>
<dbReference type="FunFam" id="3.40.50.12780:FF:000019">
    <property type="entry name" value="Long-chain fatty acid transporter"/>
    <property type="match status" value="1"/>
</dbReference>
<evidence type="ECO:0000313" key="22">
    <source>
        <dbReference type="EMBL" id="KAJ2896467.1"/>
    </source>
</evidence>
<keyword evidence="23" id="KW-1185">Reference proteome</keyword>
<feature type="domain" description="AMP-binding enzyme C-terminal" evidence="21">
    <location>
        <begin position="511"/>
        <end position="580"/>
    </location>
</feature>
<dbReference type="EMBL" id="JAKWBI020000331">
    <property type="protein sequence ID" value="KAJ2896467.1"/>
    <property type="molecule type" value="Genomic_DNA"/>
</dbReference>
<keyword evidence="7" id="KW-0436">Ligase</keyword>
<evidence type="ECO:0000256" key="6">
    <source>
        <dbReference type="ARBA" id="ARBA00022475"/>
    </source>
</evidence>
<comment type="caution">
    <text evidence="22">The sequence shown here is derived from an EMBL/GenBank/DDBJ whole genome shotgun (WGS) entry which is preliminary data.</text>
</comment>
<evidence type="ECO:0000256" key="4">
    <source>
        <dbReference type="ARBA" id="ARBA00006432"/>
    </source>
</evidence>
<dbReference type="PANTHER" id="PTHR43107:SF15">
    <property type="entry name" value="FATTY ACID TRANSPORT PROTEIN 3, ISOFORM A"/>
    <property type="match status" value="1"/>
</dbReference>
<name>A0AAD5RKC2_9PEZI</name>
<evidence type="ECO:0000256" key="7">
    <source>
        <dbReference type="ARBA" id="ARBA00022598"/>
    </source>
</evidence>
<evidence type="ECO:0000256" key="12">
    <source>
        <dbReference type="ARBA" id="ARBA00022989"/>
    </source>
</evidence>
<keyword evidence="13" id="KW-0445">Lipid transport</keyword>
<sequence length="640" mass="71493">MLPDAEHTSGIGPPPLALAVPAAAAGLAYLNARLSLWYDIMLVSSVVPQTLKSRYREMFDRSNQFYVLEALGTGRNKDRPFILFEDKKYTYGEVYKLALRYGTWLRERRGVKPRDIVAINFMNSDHFVFWLYGLWSIGAKPAFINYNLTDHALVHCVKAASMKLMMVDPEVAHNVSDAVRAEIPDVSIEIFTPELEGEVLASDPKRAPDKDLAESKQSGMAILIYTSGTTGLPKPAIVSWAKCCIAGGFAGGIIGYNKNEVFYTCMPLYHSSATVLGLCNAVEHGGVFAIGRKFSTKTFWRDVRKHKATIIQYVGETCRYLLAAEPQIENGVDMDKEHNVRLAFGNGLRPDVWDKFKERFGIQTVCEFYAATEGSFGTFNVSCNDFSKGAVGRNGNIYNMVMAKEVAVVEVDFATDLPKRNAKGFCETVKPGEPGEMLFNLPAKDIESRFQGYYGNTKATSDKIMCDVFRKGDAWFRTGDVVRWDSEGRMYFSDRIGDTFRWKSENVSTAEVSEAVGHHPAVQEANVYGVQLPHHDGRAGCVALILDGEPSQQTLQSLAHHCRKTLPKYAWPLFLRVLRDSSAHATGTNKQQKHKLRVEGVNPGKINEGDKLYCVSMERDTYLPFGAKEWRELEGGRVKL</sequence>
<dbReference type="GO" id="GO:0005811">
    <property type="term" value="C:lipid droplet"/>
    <property type="evidence" value="ECO:0007669"/>
    <property type="project" value="UniProtKB-SubCell"/>
</dbReference>